<accession>A0ABY3XDJ5</accession>
<dbReference type="Proteomes" id="UP000829194">
    <property type="component" value="Chromosome"/>
</dbReference>
<dbReference type="Gene3D" id="3.30.10.10">
    <property type="entry name" value="Trypsin Inhibitor V, subunit A"/>
    <property type="match status" value="1"/>
</dbReference>
<keyword evidence="4" id="KW-1185">Reference proteome</keyword>
<evidence type="ECO:0000313" key="4">
    <source>
        <dbReference type="Proteomes" id="UP000829194"/>
    </source>
</evidence>
<protein>
    <submittedName>
        <fullName evidence="3">I78 family peptidase inhibitor</fullName>
    </submittedName>
</protein>
<dbReference type="RefSeq" id="WP_057945025.1">
    <property type="nucleotide sequence ID" value="NZ_CP011131.1"/>
</dbReference>
<evidence type="ECO:0000256" key="1">
    <source>
        <dbReference type="SAM" id="MobiDB-lite"/>
    </source>
</evidence>
<sequence>MPNRNDASHPLHRLLPMAVLALGLSLALSACASPRPAADMASSAEQAAAGQPALEPATPTQPTPMPAAPTCNAEAAKSAIGKTADAATVERARTAAGGHTVRVLKPGQIITKEYMDGRVNVHVDEKNVIVDVGCG</sequence>
<dbReference type="PANTHER" id="PTHR39600">
    <property type="entry name" value="PEPTIDASE INHIBITOR I78 FAMILY PROTEIN"/>
    <property type="match status" value="1"/>
</dbReference>
<reference evidence="3 4" key="1">
    <citation type="submission" date="2022-03" db="EMBL/GenBank/DDBJ databases">
        <title>Complete genome sequence of Lysobacter capsici VKM B-2533 and Lysobacter gummosus 10.1.1, promising sources of lytic agents.</title>
        <authorList>
            <person name="Tarlachkov S.V."/>
            <person name="Kudryakova I.V."/>
            <person name="Afoshin A.S."/>
            <person name="Leontyevskaya E.A."/>
            <person name="Leontyevskaya N.V."/>
        </authorList>
    </citation>
    <scope>NUCLEOTIDE SEQUENCE [LARGE SCALE GENOMIC DNA]</scope>
    <source>
        <strain evidence="3 4">10.1.1</strain>
    </source>
</reference>
<dbReference type="PROSITE" id="PS51257">
    <property type="entry name" value="PROKAR_LIPOPROTEIN"/>
    <property type="match status" value="1"/>
</dbReference>
<evidence type="ECO:0000313" key="3">
    <source>
        <dbReference type="EMBL" id="UNP29557.1"/>
    </source>
</evidence>
<dbReference type="PANTHER" id="PTHR39600:SF1">
    <property type="entry name" value="PEPTIDASE INHIBITOR I78 FAMILY PROTEIN"/>
    <property type="match status" value="1"/>
</dbReference>
<dbReference type="InterPro" id="IPR021719">
    <property type="entry name" value="Prot_inh_I78"/>
</dbReference>
<dbReference type="EMBL" id="CP093547">
    <property type="protein sequence ID" value="UNP29557.1"/>
    <property type="molecule type" value="Genomic_DNA"/>
</dbReference>
<feature type="chain" id="PRO_5047429256" evidence="2">
    <location>
        <begin position="33"/>
        <end position="135"/>
    </location>
</feature>
<proteinExistence type="predicted"/>
<feature type="signal peptide" evidence="2">
    <location>
        <begin position="1"/>
        <end position="32"/>
    </location>
</feature>
<organism evidence="3 4">
    <name type="scientific">Lysobacter gummosus</name>
    <dbReference type="NCBI Taxonomy" id="262324"/>
    <lineage>
        <taxon>Bacteria</taxon>
        <taxon>Pseudomonadati</taxon>
        <taxon>Pseudomonadota</taxon>
        <taxon>Gammaproteobacteria</taxon>
        <taxon>Lysobacterales</taxon>
        <taxon>Lysobacteraceae</taxon>
        <taxon>Lysobacter</taxon>
    </lineage>
</organism>
<dbReference type="Pfam" id="PF11720">
    <property type="entry name" value="Inhibitor_I78"/>
    <property type="match status" value="1"/>
</dbReference>
<feature type="compositionally biased region" description="Low complexity" evidence="1">
    <location>
        <begin position="38"/>
        <end position="58"/>
    </location>
</feature>
<feature type="region of interest" description="Disordered" evidence="1">
    <location>
        <begin position="38"/>
        <end position="80"/>
    </location>
</feature>
<name>A0ABY3XDJ5_9GAMM</name>
<keyword evidence="2" id="KW-0732">Signal</keyword>
<evidence type="ECO:0000256" key="2">
    <source>
        <dbReference type="SAM" id="SignalP"/>
    </source>
</evidence>
<gene>
    <name evidence="3" type="ORF">MOV92_24380</name>
</gene>